<evidence type="ECO:0000256" key="1">
    <source>
        <dbReference type="ARBA" id="ARBA00007031"/>
    </source>
</evidence>
<dbReference type="KEGG" id="nabu:FZC36_00260"/>
<dbReference type="OrthoDB" id="9809693at2"/>
<evidence type="ECO:0008006" key="4">
    <source>
        <dbReference type="Google" id="ProtNLM"/>
    </source>
</evidence>
<accession>A0A5C0UFK7</accession>
<dbReference type="InterPro" id="IPR008807">
    <property type="entry name" value="ROS_MUCR"/>
</dbReference>
<dbReference type="Gene3D" id="1.10.10.1550">
    <property type="entry name" value="ROS/MUCR transcriptional regulator protein"/>
    <property type="match status" value="1"/>
</dbReference>
<dbReference type="Proteomes" id="UP000324924">
    <property type="component" value="Chromosome"/>
</dbReference>
<proteinExistence type="inferred from homology"/>
<dbReference type="GO" id="GO:0008270">
    <property type="term" value="F:zinc ion binding"/>
    <property type="evidence" value="ECO:0007669"/>
    <property type="project" value="InterPro"/>
</dbReference>
<organism evidence="2 3">
    <name type="scientific">Candidatus Nesciobacter abundans</name>
    <dbReference type="NCBI Taxonomy" id="2601668"/>
    <lineage>
        <taxon>Bacteria</taxon>
        <taxon>Pseudomonadati</taxon>
        <taxon>Pseudomonadota</taxon>
        <taxon>Alphaproteobacteria</taxon>
        <taxon>Holosporales</taxon>
        <taxon>Holosporaceae</taxon>
        <taxon>Candidatus Nesciobacter</taxon>
    </lineage>
</organism>
<dbReference type="GO" id="GO:0006355">
    <property type="term" value="P:regulation of DNA-templated transcription"/>
    <property type="evidence" value="ECO:0007669"/>
    <property type="project" value="InterPro"/>
</dbReference>
<protein>
    <recommendedName>
        <fullName evidence="4">MucR family transcriptional regulator</fullName>
    </recommendedName>
</protein>
<dbReference type="GO" id="GO:0003677">
    <property type="term" value="F:DNA binding"/>
    <property type="evidence" value="ECO:0007669"/>
    <property type="project" value="InterPro"/>
</dbReference>
<keyword evidence="3" id="KW-1185">Reference proteome</keyword>
<gene>
    <name evidence="2" type="ORF">FZC36_00260</name>
</gene>
<dbReference type="Pfam" id="PF05443">
    <property type="entry name" value="ROS_MUCR"/>
    <property type="match status" value="1"/>
</dbReference>
<dbReference type="InterPro" id="IPR041920">
    <property type="entry name" value="ROS/MUCR_sf"/>
</dbReference>
<dbReference type="EMBL" id="CP043314">
    <property type="protein sequence ID" value="QEK38875.1"/>
    <property type="molecule type" value="Genomic_DNA"/>
</dbReference>
<comment type="similarity">
    <text evidence="1">Belongs to the ros/MucR family.</text>
</comment>
<evidence type="ECO:0000313" key="2">
    <source>
        <dbReference type="EMBL" id="QEK38875.1"/>
    </source>
</evidence>
<sequence length="159" mass="18301">MLGEKMSLKFNIDKKDISKQKLLQDSDIKTDLITHAVKLTSSYIKANPGISSDRIVTFLSDIKKTLEEVFEEKKKQNPAVPIGESVFQDHLVCLEDGEKVKVLGPYLKKFDMSFEEYKKKWNLPDSYPSVSPSYSLFRRELALKNKLGHPNKKSKENMF</sequence>
<evidence type="ECO:0000313" key="3">
    <source>
        <dbReference type="Proteomes" id="UP000324924"/>
    </source>
</evidence>
<name>A0A5C0UFK7_9PROT</name>
<reference evidence="2 3" key="1">
    <citation type="submission" date="2019-08" db="EMBL/GenBank/DDBJ databases">
        <title>Highly reduced genomes of protist endosymbionts show evolutionary convergence.</title>
        <authorList>
            <person name="George E."/>
            <person name="Husnik F."/>
            <person name="Tashyreva D."/>
            <person name="Prokopchuk G."/>
            <person name="Horak A."/>
            <person name="Kwong W.K."/>
            <person name="Lukes J."/>
            <person name="Keeling P.J."/>
        </authorList>
    </citation>
    <scope>NUCLEOTIDE SEQUENCE [LARGE SCALE GENOMIC DNA]</scope>
    <source>
        <strain evidence="2">1604HC</strain>
    </source>
</reference>
<dbReference type="AlphaFoldDB" id="A0A5C0UFK7"/>